<comment type="cofactor">
    <cofactor evidence="15">
        <name>Zn(2+)</name>
        <dbReference type="ChEBI" id="CHEBI:29105"/>
    </cofactor>
    <text evidence="15">Binds 1 divalent metal cation per subunit.</text>
</comment>
<feature type="binding site" evidence="15">
    <location>
        <position position="241"/>
    </location>
    <ligand>
        <name>a divalent metal cation</name>
        <dbReference type="ChEBI" id="CHEBI:60240"/>
    </ligand>
</feature>
<evidence type="ECO:0000256" key="4">
    <source>
        <dbReference type="ARBA" id="ARBA00001946"/>
    </source>
</evidence>
<accession>A0A9P0LID4</accession>
<proteinExistence type="inferred from homology"/>
<evidence type="ECO:0000256" key="8">
    <source>
        <dbReference type="ARBA" id="ARBA00016808"/>
    </source>
</evidence>
<feature type="signal peptide" evidence="16">
    <location>
        <begin position="1"/>
        <end position="16"/>
    </location>
</feature>
<dbReference type="InterPro" id="IPR013658">
    <property type="entry name" value="SGL"/>
</dbReference>
<evidence type="ECO:0000256" key="6">
    <source>
        <dbReference type="ARBA" id="ARBA00008853"/>
    </source>
</evidence>
<evidence type="ECO:0000256" key="13">
    <source>
        <dbReference type="ARBA" id="ARBA00032464"/>
    </source>
</evidence>
<protein>
    <recommendedName>
        <fullName evidence="8">Regucalcin</fullName>
        <ecNumber evidence="7">3.1.1.17</ecNumber>
    </recommendedName>
    <alternativeName>
        <fullName evidence="13">Gluconolactonase</fullName>
    </alternativeName>
</protein>
<feature type="domain" description="SMP-30/Gluconolactonase/LRE-like region" evidence="17">
    <location>
        <begin position="43"/>
        <end position="300"/>
    </location>
</feature>
<evidence type="ECO:0000256" key="14">
    <source>
        <dbReference type="PIRSR" id="PIRSR605511-1"/>
    </source>
</evidence>
<sequence>MKGFIILYFVIWSVKCSDDIPPSFTDFDGPYVVQVTSPVDHAEEPHWDGRKNILYYVDIHAGGVLAYHFYTKKVSKITLNGEASPVVPARNNPNVLLVGLNRSVVVVEWDGKKQLGDQEILSTISQQFPKSRFNDGKADKQGRLWWGTIGPEANGHVTPNEGVLYKFTRENLQNPEVVRAPVTNSNGLAWNKANNKMYYIDTPTLKVVEFDYDDRMGTISKENRTVFDMRDYKGRLTGLPDGMTIDDEDNLYIALYGGGAILKVNPTTKKLLKVIPIPARDVTSAMFGGPNLDILFVTTSRVSLSANERLFYPAAGSLFAVKNLKAKGLPAFTADVADGVTKRLHSGSSYLTP</sequence>
<dbReference type="InterPro" id="IPR011042">
    <property type="entry name" value="6-blade_b-propeller_TolB-like"/>
</dbReference>
<dbReference type="GO" id="GO:0005509">
    <property type="term" value="F:calcium ion binding"/>
    <property type="evidence" value="ECO:0007669"/>
    <property type="project" value="TreeGrafter"/>
</dbReference>
<evidence type="ECO:0000256" key="16">
    <source>
        <dbReference type="SAM" id="SignalP"/>
    </source>
</evidence>
<comment type="similarity">
    <text evidence="6">Belongs to the SMP-30/CGR1 family.</text>
</comment>
<dbReference type="AlphaFoldDB" id="A0A9P0LID4"/>
<keyword evidence="11" id="KW-0378">Hydrolase</keyword>
<evidence type="ECO:0000256" key="2">
    <source>
        <dbReference type="ARBA" id="ARBA00001913"/>
    </source>
</evidence>
<dbReference type="SUPFAM" id="SSF63829">
    <property type="entry name" value="Calcium-dependent phosphotriesterase"/>
    <property type="match status" value="1"/>
</dbReference>
<comment type="caution">
    <text evidence="18">The sequence shown here is derived from an EMBL/GenBank/DDBJ whole genome shotgun (WGS) entry which is preliminary data.</text>
</comment>
<comment type="subcellular location">
    <subcellularLocation>
        <location evidence="5">Cytoplasm</location>
    </subcellularLocation>
</comment>
<dbReference type="InterPro" id="IPR005511">
    <property type="entry name" value="SMP-30"/>
</dbReference>
<keyword evidence="10 15" id="KW-0479">Metal-binding</keyword>
<evidence type="ECO:0000256" key="10">
    <source>
        <dbReference type="ARBA" id="ARBA00022723"/>
    </source>
</evidence>
<evidence type="ECO:0000256" key="11">
    <source>
        <dbReference type="ARBA" id="ARBA00022801"/>
    </source>
</evidence>
<dbReference type="EC" id="3.1.1.17" evidence="7"/>
<keyword evidence="15" id="KW-0862">Zinc</keyword>
<feature type="chain" id="PRO_5040455112" description="Regucalcin" evidence="16">
    <location>
        <begin position="17"/>
        <end position="353"/>
    </location>
</feature>
<evidence type="ECO:0000313" key="19">
    <source>
        <dbReference type="Proteomes" id="UP001152888"/>
    </source>
</evidence>
<dbReference type="GO" id="GO:0005737">
    <property type="term" value="C:cytoplasm"/>
    <property type="evidence" value="ECO:0007669"/>
    <property type="project" value="UniProtKB-SubCell"/>
</dbReference>
<dbReference type="PANTHER" id="PTHR10907">
    <property type="entry name" value="REGUCALCIN"/>
    <property type="match status" value="1"/>
</dbReference>
<evidence type="ECO:0000256" key="5">
    <source>
        <dbReference type="ARBA" id="ARBA00004496"/>
    </source>
</evidence>
<evidence type="ECO:0000256" key="12">
    <source>
        <dbReference type="ARBA" id="ARBA00022837"/>
    </source>
</evidence>
<dbReference type="GO" id="GO:0019853">
    <property type="term" value="P:L-ascorbic acid biosynthetic process"/>
    <property type="evidence" value="ECO:0007669"/>
    <property type="project" value="TreeGrafter"/>
</dbReference>
<feature type="binding site" evidence="15">
    <location>
        <position position="134"/>
    </location>
    <ligand>
        <name>substrate</name>
    </ligand>
</feature>
<evidence type="ECO:0000256" key="7">
    <source>
        <dbReference type="ARBA" id="ARBA00013227"/>
    </source>
</evidence>
<keyword evidence="16" id="KW-0732">Signal</keyword>
<feature type="binding site" evidence="15">
    <location>
        <position position="186"/>
    </location>
    <ligand>
        <name>a divalent metal cation</name>
        <dbReference type="ChEBI" id="CHEBI:60240"/>
    </ligand>
</feature>
<dbReference type="GO" id="GO:0004341">
    <property type="term" value="F:gluconolactonase activity"/>
    <property type="evidence" value="ECO:0007669"/>
    <property type="project" value="UniProtKB-EC"/>
</dbReference>
<reference evidence="18" key="1">
    <citation type="submission" date="2022-03" db="EMBL/GenBank/DDBJ databases">
        <authorList>
            <person name="Sayadi A."/>
        </authorList>
    </citation>
    <scope>NUCLEOTIDE SEQUENCE</scope>
</reference>
<dbReference type="PANTHER" id="PTHR10907:SF47">
    <property type="entry name" value="REGUCALCIN"/>
    <property type="match status" value="1"/>
</dbReference>
<feature type="binding site" evidence="15">
    <location>
        <position position="132"/>
    </location>
    <ligand>
        <name>substrate</name>
    </ligand>
</feature>
<evidence type="ECO:0000256" key="9">
    <source>
        <dbReference type="ARBA" id="ARBA00022490"/>
    </source>
</evidence>
<dbReference type="PRINTS" id="PR01790">
    <property type="entry name" value="SMP30FAMILY"/>
</dbReference>
<dbReference type="EMBL" id="CAKOFQ010007263">
    <property type="protein sequence ID" value="CAH1996592.1"/>
    <property type="molecule type" value="Genomic_DNA"/>
</dbReference>
<feature type="active site" description="Proton donor/acceptor" evidence="14">
    <location>
        <position position="241"/>
    </location>
</feature>
<dbReference type="Pfam" id="PF08450">
    <property type="entry name" value="SGL"/>
    <property type="match status" value="1"/>
</dbReference>
<keyword evidence="12" id="KW-0106">Calcium</keyword>
<dbReference type="Gene3D" id="2.120.10.30">
    <property type="entry name" value="TolB, C-terminal domain"/>
    <property type="match status" value="1"/>
</dbReference>
<dbReference type="FunFam" id="2.120.10.30:FF:000027">
    <property type="entry name" value="Regucalcin homologue"/>
    <property type="match status" value="1"/>
</dbReference>
<dbReference type="OrthoDB" id="423498at2759"/>
<comment type="catalytic activity">
    <reaction evidence="1">
        <text>D-glucono-1,5-lactone + H2O = D-gluconate + H(+)</text>
        <dbReference type="Rhea" id="RHEA:10440"/>
        <dbReference type="ChEBI" id="CHEBI:15377"/>
        <dbReference type="ChEBI" id="CHEBI:15378"/>
        <dbReference type="ChEBI" id="CHEBI:16217"/>
        <dbReference type="ChEBI" id="CHEBI:18391"/>
        <dbReference type="EC" id="3.1.1.17"/>
    </reaction>
</comment>
<feature type="binding site" evidence="15">
    <location>
        <position position="152"/>
    </location>
    <ligand>
        <name>substrate</name>
    </ligand>
</feature>
<feature type="binding site" evidence="15">
    <location>
        <position position="43"/>
    </location>
    <ligand>
        <name>a divalent metal cation</name>
        <dbReference type="ChEBI" id="CHEBI:60240"/>
    </ligand>
</feature>
<evidence type="ECO:0000256" key="15">
    <source>
        <dbReference type="PIRSR" id="PIRSR605511-2"/>
    </source>
</evidence>
<dbReference type="Proteomes" id="UP001152888">
    <property type="component" value="Unassembled WGS sequence"/>
</dbReference>
<organism evidence="18 19">
    <name type="scientific">Acanthoscelides obtectus</name>
    <name type="common">Bean weevil</name>
    <name type="synonym">Bruchus obtectus</name>
    <dbReference type="NCBI Taxonomy" id="200917"/>
    <lineage>
        <taxon>Eukaryota</taxon>
        <taxon>Metazoa</taxon>
        <taxon>Ecdysozoa</taxon>
        <taxon>Arthropoda</taxon>
        <taxon>Hexapoda</taxon>
        <taxon>Insecta</taxon>
        <taxon>Pterygota</taxon>
        <taxon>Neoptera</taxon>
        <taxon>Endopterygota</taxon>
        <taxon>Coleoptera</taxon>
        <taxon>Polyphaga</taxon>
        <taxon>Cucujiformia</taxon>
        <taxon>Chrysomeloidea</taxon>
        <taxon>Chrysomelidae</taxon>
        <taxon>Bruchinae</taxon>
        <taxon>Bruchini</taxon>
        <taxon>Acanthoscelides</taxon>
    </lineage>
</organism>
<evidence type="ECO:0000313" key="18">
    <source>
        <dbReference type="EMBL" id="CAH1996592.1"/>
    </source>
</evidence>
<keyword evidence="19" id="KW-1185">Reference proteome</keyword>
<evidence type="ECO:0000259" key="17">
    <source>
        <dbReference type="Pfam" id="PF08450"/>
    </source>
</evidence>
<gene>
    <name evidence="18" type="ORF">ACAOBT_LOCUS23286</name>
</gene>
<keyword evidence="9" id="KW-0963">Cytoplasm</keyword>
<evidence type="ECO:0000256" key="1">
    <source>
        <dbReference type="ARBA" id="ARBA00001589"/>
    </source>
</evidence>
<evidence type="ECO:0000256" key="3">
    <source>
        <dbReference type="ARBA" id="ARBA00001936"/>
    </source>
</evidence>
<comment type="cofactor">
    <cofactor evidence="4">
        <name>Mg(2+)</name>
        <dbReference type="ChEBI" id="CHEBI:18420"/>
    </cofactor>
</comment>
<name>A0A9P0LID4_ACAOB</name>
<comment type="cofactor">
    <cofactor evidence="2">
        <name>Ca(2+)</name>
        <dbReference type="ChEBI" id="CHEBI:29108"/>
    </cofactor>
</comment>
<comment type="cofactor">
    <cofactor evidence="3">
        <name>Mn(2+)</name>
        <dbReference type="ChEBI" id="CHEBI:29035"/>
    </cofactor>
</comment>